<dbReference type="InterPro" id="IPR010992">
    <property type="entry name" value="IHF-like_DNA-bd_dom_sf"/>
</dbReference>
<proteinExistence type="inferred from homology"/>
<evidence type="ECO:0000256" key="2">
    <source>
        <dbReference type="ARBA" id="ARBA00023125"/>
    </source>
</evidence>
<dbReference type="Gene3D" id="4.10.520.10">
    <property type="entry name" value="IHF-like DNA-binding proteins"/>
    <property type="match status" value="1"/>
</dbReference>
<dbReference type="InterPro" id="IPR000119">
    <property type="entry name" value="Hist_DNA-bd"/>
</dbReference>
<gene>
    <name evidence="4" type="ORF">QWZ18_21430</name>
</gene>
<keyword evidence="2 4" id="KW-0238">DNA-binding</keyword>
<dbReference type="EMBL" id="JAUFPT010000069">
    <property type="protein sequence ID" value="MDN3573172.1"/>
    <property type="molecule type" value="Genomic_DNA"/>
</dbReference>
<reference evidence="5" key="1">
    <citation type="journal article" date="2019" name="Int. J. Syst. Evol. Microbiol.">
        <title>The Global Catalogue of Microorganisms (GCM) 10K type strain sequencing project: providing services to taxonomists for standard genome sequencing and annotation.</title>
        <authorList>
            <consortium name="The Broad Institute Genomics Platform"/>
            <consortium name="The Broad Institute Genome Sequencing Center for Infectious Disease"/>
            <person name="Wu L."/>
            <person name="Ma J."/>
        </authorList>
    </citation>
    <scope>NUCLEOTIDE SEQUENCE [LARGE SCALE GENOMIC DNA]</scope>
    <source>
        <strain evidence="5">CECT 7806</strain>
    </source>
</reference>
<dbReference type="Pfam" id="PF00216">
    <property type="entry name" value="Bac_DNA_binding"/>
    <property type="match status" value="1"/>
</dbReference>
<accession>A0ABT8ATC1</accession>
<keyword evidence="5" id="KW-1185">Reference proteome</keyword>
<dbReference type="RefSeq" id="WP_238290695.1">
    <property type="nucleotide sequence ID" value="NZ_BPQS01000026.1"/>
</dbReference>
<evidence type="ECO:0000313" key="4">
    <source>
        <dbReference type="EMBL" id="MDN3573172.1"/>
    </source>
</evidence>
<sequence length="130" mass="14468">MVRAVLDRIAEALADGDRVELREVGAFSGRAIEPHIGRDPRTGEGVRVAAKRHVSIKSREGMPAQLNRGDVKPQAEAAQRQRAYRSPRRAPPTSPAAKLSLGAFERLRQAEPTLQLRRQKAARALRRRFS</sequence>
<protein>
    <submittedName>
        <fullName evidence="4">HU family DNA-binding protein</fullName>
    </submittedName>
</protein>
<comment type="similarity">
    <text evidence="1">Belongs to the bacterial histone-like protein family.</text>
</comment>
<feature type="region of interest" description="Disordered" evidence="3">
    <location>
        <begin position="60"/>
        <end position="101"/>
    </location>
</feature>
<comment type="caution">
    <text evidence="4">The sequence shown here is derived from an EMBL/GenBank/DDBJ whole genome shotgun (WGS) entry which is preliminary data.</text>
</comment>
<dbReference type="SUPFAM" id="SSF47729">
    <property type="entry name" value="IHF-like DNA-binding proteins"/>
    <property type="match status" value="1"/>
</dbReference>
<organism evidence="4 5">
    <name type="scientific">Methylobacterium longum</name>
    <dbReference type="NCBI Taxonomy" id="767694"/>
    <lineage>
        <taxon>Bacteria</taxon>
        <taxon>Pseudomonadati</taxon>
        <taxon>Pseudomonadota</taxon>
        <taxon>Alphaproteobacteria</taxon>
        <taxon>Hyphomicrobiales</taxon>
        <taxon>Methylobacteriaceae</taxon>
        <taxon>Methylobacterium</taxon>
    </lineage>
</organism>
<evidence type="ECO:0000313" key="5">
    <source>
        <dbReference type="Proteomes" id="UP001244297"/>
    </source>
</evidence>
<name>A0ABT8ATC1_9HYPH</name>
<evidence type="ECO:0000256" key="3">
    <source>
        <dbReference type="SAM" id="MobiDB-lite"/>
    </source>
</evidence>
<dbReference type="Proteomes" id="UP001244297">
    <property type="component" value="Unassembled WGS sequence"/>
</dbReference>
<evidence type="ECO:0000256" key="1">
    <source>
        <dbReference type="ARBA" id="ARBA00010529"/>
    </source>
</evidence>
<dbReference type="GO" id="GO:0003677">
    <property type="term" value="F:DNA binding"/>
    <property type="evidence" value="ECO:0007669"/>
    <property type="project" value="UniProtKB-KW"/>
</dbReference>